<feature type="domain" description="Fibronectin type-III" evidence="2">
    <location>
        <begin position="557"/>
        <end position="657"/>
    </location>
</feature>
<accession>A0A9J6EE14</accession>
<feature type="domain" description="Fibronectin type-III" evidence="2">
    <location>
        <begin position="126"/>
        <end position="227"/>
    </location>
</feature>
<protein>
    <recommendedName>
        <fullName evidence="2">Fibronectin type-III domain-containing protein</fullName>
    </recommendedName>
</protein>
<dbReference type="FunFam" id="2.60.40.10:FF:001687">
    <property type="entry name" value="Neuroglian, isoform E"/>
    <property type="match status" value="1"/>
</dbReference>
<dbReference type="PROSITE" id="PS50853">
    <property type="entry name" value="FN3"/>
    <property type="match status" value="6"/>
</dbReference>
<dbReference type="InterPro" id="IPR013783">
    <property type="entry name" value="Ig-like_fold"/>
</dbReference>
<dbReference type="CDD" id="cd00063">
    <property type="entry name" value="FN3"/>
    <property type="match status" value="6"/>
</dbReference>
<name>A0A9J6EE14_RHIMP</name>
<feature type="domain" description="Fibronectin type-III" evidence="2">
    <location>
        <begin position="330"/>
        <end position="431"/>
    </location>
</feature>
<evidence type="ECO:0000259" key="2">
    <source>
        <dbReference type="PROSITE" id="PS50853"/>
    </source>
</evidence>
<evidence type="ECO:0000313" key="4">
    <source>
        <dbReference type="Proteomes" id="UP000821866"/>
    </source>
</evidence>
<comment type="caution">
    <text evidence="3">The sequence shown here is derived from an EMBL/GenBank/DDBJ whole genome shotgun (WGS) entry which is preliminary data.</text>
</comment>
<dbReference type="SMART" id="SM00060">
    <property type="entry name" value="FN3"/>
    <property type="match status" value="7"/>
</dbReference>
<keyword evidence="4" id="KW-1185">Reference proteome</keyword>
<dbReference type="FunFam" id="2.60.40.10:FF:000035">
    <property type="entry name" value="Contactin 1"/>
    <property type="match status" value="1"/>
</dbReference>
<dbReference type="EMBL" id="JABSTU010000005">
    <property type="protein sequence ID" value="KAH8032601.1"/>
    <property type="molecule type" value="Genomic_DNA"/>
</dbReference>
<feature type="domain" description="Fibronectin type-III" evidence="2">
    <location>
        <begin position="27"/>
        <end position="124"/>
    </location>
</feature>
<gene>
    <name evidence="3" type="ORF">HPB51_026054</name>
</gene>
<proteinExistence type="predicted"/>
<dbReference type="Gene3D" id="2.60.40.10">
    <property type="entry name" value="Immunoglobulins"/>
    <property type="match status" value="7"/>
</dbReference>
<evidence type="ECO:0000256" key="1">
    <source>
        <dbReference type="ARBA" id="ARBA00022737"/>
    </source>
</evidence>
<dbReference type="InterPro" id="IPR036116">
    <property type="entry name" value="FN3_sf"/>
</dbReference>
<reference evidence="3" key="1">
    <citation type="journal article" date="2020" name="Cell">
        <title>Large-Scale Comparative Analyses of Tick Genomes Elucidate Their Genetic Diversity and Vector Capacities.</title>
        <authorList>
            <consortium name="Tick Genome and Microbiome Consortium (TIGMIC)"/>
            <person name="Jia N."/>
            <person name="Wang J."/>
            <person name="Shi W."/>
            <person name="Du L."/>
            <person name="Sun Y."/>
            <person name="Zhan W."/>
            <person name="Jiang J.F."/>
            <person name="Wang Q."/>
            <person name="Zhang B."/>
            <person name="Ji P."/>
            <person name="Bell-Sakyi L."/>
            <person name="Cui X.M."/>
            <person name="Yuan T.T."/>
            <person name="Jiang B.G."/>
            <person name="Yang W.F."/>
            <person name="Lam T.T."/>
            <person name="Chang Q.C."/>
            <person name="Ding S.J."/>
            <person name="Wang X.J."/>
            <person name="Zhu J.G."/>
            <person name="Ruan X.D."/>
            <person name="Zhao L."/>
            <person name="Wei J.T."/>
            <person name="Ye R.Z."/>
            <person name="Que T.C."/>
            <person name="Du C.H."/>
            <person name="Zhou Y.H."/>
            <person name="Cheng J.X."/>
            <person name="Dai P.F."/>
            <person name="Guo W.B."/>
            <person name="Han X.H."/>
            <person name="Huang E.J."/>
            <person name="Li L.F."/>
            <person name="Wei W."/>
            <person name="Gao Y.C."/>
            <person name="Liu J.Z."/>
            <person name="Shao H.Z."/>
            <person name="Wang X."/>
            <person name="Wang C.C."/>
            <person name="Yang T.C."/>
            <person name="Huo Q.B."/>
            <person name="Li W."/>
            <person name="Chen H.Y."/>
            <person name="Chen S.E."/>
            <person name="Zhou L.G."/>
            <person name="Ni X.B."/>
            <person name="Tian J.H."/>
            <person name="Sheng Y."/>
            <person name="Liu T."/>
            <person name="Pan Y.S."/>
            <person name="Xia L.Y."/>
            <person name="Li J."/>
            <person name="Zhao F."/>
            <person name="Cao W.C."/>
        </authorList>
    </citation>
    <scope>NUCLEOTIDE SEQUENCE</scope>
    <source>
        <strain evidence="3">Rmic-2018</strain>
    </source>
</reference>
<dbReference type="PANTHER" id="PTHR13817:SF175">
    <property type="entry name" value="IG-LIKE AND FIBRONECTIN TYPE-III DOMAIN-CONTAINING PROTEIN C27B7.7"/>
    <property type="match status" value="1"/>
</dbReference>
<organism evidence="3 4">
    <name type="scientific">Rhipicephalus microplus</name>
    <name type="common">Cattle tick</name>
    <name type="synonym">Boophilus microplus</name>
    <dbReference type="NCBI Taxonomy" id="6941"/>
    <lineage>
        <taxon>Eukaryota</taxon>
        <taxon>Metazoa</taxon>
        <taxon>Ecdysozoa</taxon>
        <taxon>Arthropoda</taxon>
        <taxon>Chelicerata</taxon>
        <taxon>Arachnida</taxon>
        <taxon>Acari</taxon>
        <taxon>Parasitiformes</taxon>
        <taxon>Ixodida</taxon>
        <taxon>Ixodoidea</taxon>
        <taxon>Ixodidae</taxon>
        <taxon>Rhipicephalinae</taxon>
        <taxon>Rhipicephalus</taxon>
        <taxon>Boophilus</taxon>
    </lineage>
</organism>
<dbReference type="FunFam" id="2.60.40.10:FF:000028">
    <property type="entry name" value="Neuronal cell adhesion molecule"/>
    <property type="match status" value="1"/>
</dbReference>
<feature type="domain" description="Fibronectin type-III" evidence="2">
    <location>
        <begin position="659"/>
        <end position="761"/>
    </location>
</feature>
<sequence>MYFSRSNSFYASDTTDRVLFSILPVDLPGPPRLVHVKCHSRDVLLEWQPTGDGRAPILSYSIQYNTSFSPNIWEDSFKNVPASDTKFTLPMSPWVNYSFRVVARNKVGFSLPSEVSETCTTHEDVPYNNPDHVTGRGERPDNLVITWTPMPPIEHNAPGFHYKVLWKRDDKPRATWNSHLIDDWRQNRHVVSNQPTFKPYRIKVEAYNRLGQANTLATEFIGYSGEDVPLAAPKEFRLVEIRDGRTAVFSWSPVSQESVRGHFRGYKIQTWTTDEGKDELKEIEVSANVSTAMASLFRPFSRNVVQVLAYNGMYNGPPSDTLDFLTPEAVPGPVASFDGRPLGSRAAYLSWKPPLEPNGLIKGYRIYYEEVRGGMVGPKTERRPPVTGPQRLHAKLTGLKPRTKYRFTIRAETYAGQGSPYFFELETPDESENLPDVADFTWTYLPGDDGRAGVRDTNLQQFASIEMGYPRPESNLRPVTWLPAMTKHLGRDFYVQYRHKGENTWQNTEVEEYEDTIVLEGLDKNDFYEVRIVVVDGKYQKYSQIEEVWTGTLGKYVPSPPEIVHVECEASSALLKWTPRGDNQASIISYSVQYSTSFNSTRGSWQDVAANIPASDTSVRMALSPWANYTFRVLASNKVGPSAPSEPSATTCATPENVPFKNPDSVTGRWNIYGDLIISWMSMAPIDHNAPGFFYRVSWKRNDLPNATWSSHDVKDWTQERLVLQGQSRSTPYSVRVEAHNSLGQANVLPREIGVPTSNKTNIAGMMDAVLSYFQSVF</sequence>
<dbReference type="VEuPathDB" id="VectorBase:LOC119163431"/>
<dbReference type="Proteomes" id="UP000821866">
    <property type="component" value="Chromosome 3"/>
</dbReference>
<dbReference type="SUPFAM" id="SSF49265">
    <property type="entry name" value="Fibronectin type III"/>
    <property type="match status" value="4"/>
</dbReference>
<feature type="domain" description="Fibronectin type-III" evidence="2">
    <location>
        <begin position="232"/>
        <end position="329"/>
    </location>
</feature>
<evidence type="ECO:0000313" key="3">
    <source>
        <dbReference type="EMBL" id="KAH8032601.1"/>
    </source>
</evidence>
<dbReference type="PRINTS" id="PR00014">
    <property type="entry name" value="FNTYPEIII"/>
</dbReference>
<dbReference type="PANTHER" id="PTHR13817">
    <property type="entry name" value="TITIN"/>
    <property type="match status" value="1"/>
</dbReference>
<dbReference type="InterPro" id="IPR050964">
    <property type="entry name" value="Striated_Muscle_Regulatory"/>
</dbReference>
<keyword evidence="1" id="KW-0677">Repeat</keyword>
<dbReference type="Pfam" id="PF00041">
    <property type="entry name" value="fn3"/>
    <property type="match status" value="4"/>
</dbReference>
<dbReference type="InterPro" id="IPR003961">
    <property type="entry name" value="FN3_dom"/>
</dbReference>
<reference evidence="3" key="2">
    <citation type="submission" date="2021-09" db="EMBL/GenBank/DDBJ databases">
        <authorList>
            <person name="Jia N."/>
            <person name="Wang J."/>
            <person name="Shi W."/>
            <person name="Du L."/>
            <person name="Sun Y."/>
            <person name="Zhan W."/>
            <person name="Jiang J."/>
            <person name="Wang Q."/>
            <person name="Zhang B."/>
            <person name="Ji P."/>
            <person name="Sakyi L.B."/>
            <person name="Cui X."/>
            <person name="Yuan T."/>
            <person name="Jiang B."/>
            <person name="Yang W."/>
            <person name="Lam T.T.-Y."/>
            <person name="Chang Q."/>
            <person name="Ding S."/>
            <person name="Wang X."/>
            <person name="Zhu J."/>
            <person name="Ruan X."/>
            <person name="Zhao L."/>
            <person name="Wei J."/>
            <person name="Que T."/>
            <person name="Du C."/>
            <person name="Cheng J."/>
            <person name="Dai P."/>
            <person name="Han X."/>
            <person name="Huang E."/>
            <person name="Gao Y."/>
            <person name="Liu J."/>
            <person name="Shao H."/>
            <person name="Ye R."/>
            <person name="Li L."/>
            <person name="Wei W."/>
            <person name="Wang X."/>
            <person name="Wang C."/>
            <person name="Huo Q."/>
            <person name="Li W."/>
            <person name="Guo W."/>
            <person name="Chen H."/>
            <person name="Chen S."/>
            <person name="Zhou L."/>
            <person name="Zhou L."/>
            <person name="Ni X."/>
            <person name="Tian J."/>
            <person name="Zhou Y."/>
            <person name="Sheng Y."/>
            <person name="Liu T."/>
            <person name="Pan Y."/>
            <person name="Xia L."/>
            <person name="Li J."/>
            <person name="Zhao F."/>
            <person name="Cao W."/>
        </authorList>
    </citation>
    <scope>NUCLEOTIDE SEQUENCE</scope>
    <source>
        <strain evidence="3">Rmic-2018</strain>
        <tissue evidence="3">Larvae</tissue>
    </source>
</reference>
<dbReference type="AlphaFoldDB" id="A0A9J6EE14"/>